<keyword evidence="2" id="KW-1185">Reference proteome</keyword>
<dbReference type="SMR" id="A0A191VY93"/>
<name>A0A191VY93_9CAUD</name>
<proteinExistence type="predicted"/>
<dbReference type="EMBL" id="KU885988">
    <property type="protein sequence ID" value="ANJ20684.1"/>
    <property type="molecule type" value="Genomic_DNA"/>
</dbReference>
<sequence length="107" mass="12021">MTEVVYPFKRGDDFIVPMTLRDSQQNPVDITGWTITSAVTYARKPVSTLDVTITDGPNGQFTLALPNAQTSQWPIRKLKCDIQFDRPVEGRVSSRTLTIDVLEDHTP</sequence>
<dbReference type="Gene3D" id="2.60.40.3350">
    <property type="match status" value="1"/>
</dbReference>
<accession>A0A191VY93</accession>
<organism evidence="1 2">
    <name type="scientific">Dinoroseobacter phage DS-1410Ws-06</name>
    <dbReference type="NCBI Taxonomy" id="1815983"/>
    <lineage>
        <taxon>Viruses</taxon>
        <taxon>Duplodnaviria</taxon>
        <taxon>Heunggongvirae</taxon>
        <taxon>Uroviricota</taxon>
        <taxon>Caudoviricetes</taxon>
        <taxon>Schitoviridae</taxon>
        <taxon>Rhodovirinae</taxon>
        <taxon>Sanyabayvirus</taxon>
        <taxon>Sanyabayvirus DS1410Ws06</taxon>
    </lineage>
</organism>
<reference evidence="1 2" key="1">
    <citation type="journal article" date="2016" name="Curr. Microbiol.">
        <title>Characterization and Complete Genome Sequences of Three N4-Like Roseobacter Phages Isolated from the South China Sea.</title>
        <authorList>
            <person name="Li B."/>
            <person name="Zhang S."/>
            <person name="Long L."/>
            <person name="Huang S."/>
        </authorList>
    </citation>
    <scope>NUCLEOTIDE SEQUENCE [LARGE SCALE GENOMIC DNA]</scope>
</reference>
<gene>
    <name evidence="1" type="ORF">DSp06_gp27</name>
</gene>
<evidence type="ECO:0000313" key="2">
    <source>
        <dbReference type="Proteomes" id="UP000259721"/>
    </source>
</evidence>
<dbReference type="Proteomes" id="UP000259721">
    <property type="component" value="Segment"/>
</dbReference>
<protein>
    <submittedName>
        <fullName evidence="1">Virion protein</fullName>
    </submittedName>
</protein>
<evidence type="ECO:0000313" key="1">
    <source>
        <dbReference type="EMBL" id="ANJ20684.1"/>
    </source>
</evidence>